<evidence type="ECO:0000256" key="1">
    <source>
        <dbReference type="SAM" id="Phobius"/>
    </source>
</evidence>
<organism evidence="2">
    <name type="scientific">Arcella intermedia</name>
    <dbReference type="NCBI Taxonomy" id="1963864"/>
    <lineage>
        <taxon>Eukaryota</taxon>
        <taxon>Amoebozoa</taxon>
        <taxon>Tubulinea</taxon>
        <taxon>Elardia</taxon>
        <taxon>Arcellinida</taxon>
        <taxon>Sphaerothecina</taxon>
        <taxon>Arcellidae</taxon>
        <taxon>Arcella</taxon>
    </lineage>
</organism>
<reference evidence="2" key="1">
    <citation type="journal article" date="2020" name="J. Eukaryot. Microbiol.">
        <title>De novo Sequencing, Assembly and Annotation of the Transcriptome for the Free-Living Testate Amoeba Arcella intermedia.</title>
        <authorList>
            <person name="Ribeiro G.M."/>
            <person name="Porfirio-Sousa A.L."/>
            <person name="Maurer-Alcala X.X."/>
            <person name="Katz L.A."/>
            <person name="Lahr D.J.G."/>
        </authorList>
    </citation>
    <scope>NUCLEOTIDE SEQUENCE</scope>
</reference>
<dbReference type="InterPro" id="IPR052941">
    <property type="entry name" value="StomDev_PlantInt_Reg"/>
</dbReference>
<evidence type="ECO:0000313" key="2">
    <source>
        <dbReference type="EMBL" id="NDV30933.1"/>
    </source>
</evidence>
<dbReference type="EMBL" id="GIBP01001964">
    <property type="protein sequence ID" value="NDV30933.1"/>
    <property type="molecule type" value="Transcribed_RNA"/>
</dbReference>
<dbReference type="PANTHER" id="PTHR48004">
    <property type="entry name" value="OS01G0149700 PROTEIN"/>
    <property type="match status" value="1"/>
</dbReference>
<dbReference type="PANTHER" id="PTHR48004:SF58">
    <property type="entry name" value="OS01G0162200 PROTEIN"/>
    <property type="match status" value="1"/>
</dbReference>
<dbReference type="InterPro" id="IPR032675">
    <property type="entry name" value="LRR_dom_sf"/>
</dbReference>
<dbReference type="PRINTS" id="PR00019">
    <property type="entry name" value="LEURICHRPT"/>
</dbReference>
<dbReference type="SUPFAM" id="SSF52058">
    <property type="entry name" value="L domain-like"/>
    <property type="match status" value="1"/>
</dbReference>
<keyword evidence="1" id="KW-1133">Transmembrane helix</keyword>
<dbReference type="AlphaFoldDB" id="A0A6B2L1P3"/>
<accession>A0A6B2L1P3</accession>
<dbReference type="Pfam" id="PF00560">
    <property type="entry name" value="LRR_1"/>
    <property type="match status" value="6"/>
</dbReference>
<protein>
    <submittedName>
        <fullName evidence="2">Uncharacterized protein</fullName>
    </submittedName>
</protein>
<feature type="transmembrane region" description="Helical" evidence="1">
    <location>
        <begin position="471"/>
        <end position="493"/>
    </location>
</feature>
<sequence>MGEVNWRNNIIGTIPQTITNIKQLTYLDLSLNQLSGTIPQNIETLEYLSLIDLSSNQIGGTIPDFIFVTYLNLANNQLTGTIPQKLVQSFIHILYLQNNSQISGTIPAIDTMFTLTQLDLSSCDLSGPIPTIQDDLVFLEKLNLANNQLNGTLPETIGNLVYLSYFSIQNNQISGTLPSSIGELTNLLYCNLGNNMLSGTLSQTLSSLNIAYFFNQFEGTIPIQHEINRTFSYLSYELNGSIPSIVSSLDLEMVLPNNSFPCGLFIYDCNCSQSKCYLSCNGFVTDFIKCDSHCPSICPLPQEVNLQLDNITGFAPYYLSDNVKFVNISNSQIQIIGDVSLASLRLVASVVIVNGSLSFNSGRLELLISELIVKGTMKFEDTLITLSINSHITGTDSIQMSNTTLVVAVDDRYDSRELISFSSNSNIDLTTIQLVATNTNHPECYQLNKRNFELFVLNNCRQTPNSLSSSLVGGIVGGVLGVVVLIGSIVFIWKARQEENTWKVFRGAVRATAKTTQ</sequence>
<proteinExistence type="predicted"/>
<name>A0A6B2L1P3_9EUKA</name>
<keyword evidence="1" id="KW-0812">Transmembrane</keyword>
<dbReference type="InterPro" id="IPR001611">
    <property type="entry name" value="Leu-rich_rpt"/>
</dbReference>
<dbReference type="Gene3D" id="3.80.10.10">
    <property type="entry name" value="Ribonuclease Inhibitor"/>
    <property type="match status" value="2"/>
</dbReference>
<keyword evidence="1" id="KW-0472">Membrane</keyword>